<gene>
    <name evidence="1" type="ordered locus">Cpin_4008</name>
</gene>
<sequence>MRPDTALRRLIFESANQTKAIVLKTTTEKDNKNKSTIKTVRLLMQTC</sequence>
<reference evidence="2" key="1">
    <citation type="submission" date="2009-08" db="EMBL/GenBank/DDBJ databases">
        <title>The complete genome of Chitinophaga pinensis DSM 2588.</title>
        <authorList>
            <consortium name="US DOE Joint Genome Institute (JGI-PGF)"/>
            <person name="Lucas S."/>
            <person name="Copeland A."/>
            <person name="Lapidus A."/>
            <person name="Glavina del Rio T."/>
            <person name="Dalin E."/>
            <person name="Tice H."/>
            <person name="Bruce D."/>
            <person name="Goodwin L."/>
            <person name="Pitluck S."/>
            <person name="Kyrpides N."/>
            <person name="Mavromatis K."/>
            <person name="Ivanova N."/>
            <person name="Mikhailova N."/>
            <person name="Sims D."/>
            <person name="Meinche L."/>
            <person name="Brettin T."/>
            <person name="Detter J.C."/>
            <person name="Han C."/>
            <person name="Larimer F."/>
            <person name="Land M."/>
            <person name="Hauser L."/>
            <person name="Markowitz V."/>
            <person name="Cheng J.-F."/>
            <person name="Hugenholtz P."/>
            <person name="Woyke T."/>
            <person name="Wu D."/>
            <person name="Spring S."/>
            <person name="Klenk H.-P."/>
            <person name="Eisen J.A."/>
        </authorList>
    </citation>
    <scope>NUCLEOTIDE SEQUENCE [LARGE SCALE GENOMIC DNA]</scope>
    <source>
        <strain evidence="2">ATCC 43595 / DSM 2588 / LMG 13176 / NBRC 15968 / NCIMB 11800 / UQM 2034</strain>
    </source>
</reference>
<dbReference type="Proteomes" id="UP000002215">
    <property type="component" value="Chromosome"/>
</dbReference>
<accession>A0A979G5X9</accession>
<proteinExistence type="predicted"/>
<dbReference type="KEGG" id="cpi:Cpin_4008"/>
<evidence type="ECO:0000313" key="1">
    <source>
        <dbReference type="EMBL" id="ACU61470.1"/>
    </source>
</evidence>
<dbReference type="EMBL" id="CP001699">
    <property type="protein sequence ID" value="ACU61470.1"/>
    <property type="molecule type" value="Genomic_DNA"/>
</dbReference>
<dbReference type="AlphaFoldDB" id="A0A979G5X9"/>
<evidence type="ECO:0000313" key="2">
    <source>
        <dbReference type="Proteomes" id="UP000002215"/>
    </source>
</evidence>
<name>A0A979G5X9_CHIPD</name>
<organism evidence="1 2">
    <name type="scientific">Chitinophaga pinensis (strain ATCC 43595 / DSM 2588 / LMG 13176 / NBRC 15968 / NCIMB 11800 / UQM 2034)</name>
    <dbReference type="NCBI Taxonomy" id="485918"/>
    <lineage>
        <taxon>Bacteria</taxon>
        <taxon>Pseudomonadati</taxon>
        <taxon>Bacteroidota</taxon>
        <taxon>Chitinophagia</taxon>
        <taxon>Chitinophagales</taxon>
        <taxon>Chitinophagaceae</taxon>
        <taxon>Chitinophaga</taxon>
    </lineage>
</organism>
<reference evidence="1 2" key="2">
    <citation type="journal article" date="2010" name="Stand. Genomic Sci.">
        <title>Complete genome sequence of Chitinophaga pinensis type strain (UQM 2034).</title>
        <authorList>
            <person name="Glavina Del Rio T."/>
            <person name="Abt B."/>
            <person name="Spring S."/>
            <person name="Lapidus A."/>
            <person name="Nolan M."/>
            <person name="Tice H."/>
            <person name="Copeland A."/>
            <person name="Cheng J.F."/>
            <person name="Chen F."/>
            <person name="Bruce D."/>
            <person name="Goodwin L."/>
            <person name="Pitluck S."/>
            <person name="Ivanova N."/>
            <person name="Mavromatis K."/>
            <person name="Mikhailova N."/>
            <person name="Pati A."/>
            <person name="Chen A."/>
            <person name="Palaniappan K."/>
            <person name="Land M."/>
            <person name="Hauser L."/>
            <person name="Chang Y.J."/>
            <person name="Jeffries C.D."/>
            <person name="Chain P."/>
            <person name="Saunders E."/>
            <person name="Detter J.C."/>
            <person name="Brettin T."/>
            <person name="Rohde M."/>
            <person name="Goker M."/>
            <person name="Bristow J."/>
            <person name="Eisen J.A."/>
            <person name="Markowitz V."/>
            <person name="Hugenholtz P."/>
            <person name="Kyrpides N.C."/>
            <person name="Klenk H.P."/>
            <person name="Lucas S."/>
        </authorList>
    </citation>
    <scope>NUCLEOTIDE SEQUENCE [LARGE SCALE GENOMIC DNA]</scope>
    <source>
        <strain evidence="2">ATCC 43595 / DSM 2588 / LMG 13176 / NBRC 15968 / NCIMB 11800 / UQM 2034</strain>
    </source>
</reference>
<protein>
    <submittedName>
        <fullName evidence="1">Uncharacterized protein</fullName>
    </submittedName>
</protein>